<dbReference type="RefSeq" id="WP_123211635.1">
    <property type="nucleotide sequence ID" value="NZ_RJVO01000003.1"/>
</dbReference>
<dbReference type="Proteomes" id="UP000282106">
    <property type="component" value="Unassembled WGS sequence"/>
</dbReference>
<accession>A0A3N0VEK1</accession>
<evidence type="ECO:0000256" key="2">
    <source>
        <dbReference type="ARBA" id="ARBA00022679"/>
    </source>
</evidence>
<dbReference type="SUPFAM" id="SSF69593">
    <property type="entry name" value="Glycerol-3-phosphate (1)-acyltransferase"/>
    <property type="match status" value="1"/>
</dbReference>
<dbReference type="GO" id="GO:0003841">
    <property type="term" value="F:1-acylglycerol-3-phosphate O-acyltransferase activity"/>
    <property type="evidence" value="ECO:0007669"/>
    <property type="project" value="TreeGrafter"/>
</dbReference>
<organism evidence="5 6">
    <name type="scientific">Stagnimonas aquatica</name>
    <dbReference type="NCBI Taxonomy" id="2689987"/>
    <lineage>
        <taxon>Bacteria</taxon>
        <taxon>Pseudomonadati</taxon>
        <taxon>Pseudomonadota</taxon>
        <taxon>Gammaproteobacteria</taxon>
        <taxon>Nevskiales</taxon>
        <taxon>Nevskiaceae</taxon>
        <taxon>Stagnimonas</taxon>
    </lineage>
</organism>
<dbReference type="PANTHER" id="PTHR10434:SF9">
    <property type="entry name" value="PHOSPHOLIPID_GLYCEROL ACYLTRANSFERASE DOMAIN-CONTAINING PROTEIN"/>
    <property type="match status" value="1"/>
</dbReference>
<dbReference type="Pfam" id="PF01553">
    <property type="entry name" value="Acyltransferase"/>
    <property type="match status" value="1"/>
</dbReference>
<evidence type="ECO:0000313" key="6">
    <source>
        <dbReference type="Proteomes" id="UP000282106"/>
    </source>
</evidence>
<evidence type="ECO:0000256" key="3">
    <source>
        <dbReference type="ARBA" id="ARBA00023315"/>
    </source>
</evidence>
<dbReference type="PANTHER" id="PTHR10434">
    <property type="entry name" value="1-ACYL-SN-GLYCEROL-3-PHOSPHATE ACYLTRANSFERASE"/>
    <property type="match status" value="1"/>
</dbReference>
<comment type="caution">
    <text evidence="5">The sequence shown here is derived from an EMBL/GenBank/DDBJ whole genome shotgun (WGS) entry which is preliminary data.</text>
</comment>
<name>A0A3N0VEK1_9GAMM</name>
<keyword evidence="2 5" id="KW-0808">Transferase</keyword>
<dbReference type="InParanoid" id="A0A3N0VEK1"/>
<reference evidence="5 6" key="1">
    <citation type="submission" date="2018-10" db="EMBL/GenBank/DDBJ databases">
        <authorList>
            <person name="Chen W.-M."/>
        </authorList>
    </citation>
    <scope>NUCLEOTIDE SEQUENCE [LARGE SCALE GENOMIC DNA]</scope>
    <source>
        <strain evidence="5 6">THS-13</strain>
    </source>
</reference>
<protein>
    <submittedName>
        <fullName evidence="5">Glycerol acyltransferase</fullName>
    </submittedName>
</protein>
<evidence type="ECO:0000256" key="1">
    <source>
        <dbReference type="ARBA" id="ARBA00005189"/>
    </source>
</evidence>
<keyword evidence="3 5" id="KW-0012">Acyltransferase</keyword>
<feature type="domain" description="Phospholipid/glycerol acyltransferase" evidence="4">
    <location>
        <begin position="42"/>
        <end position="154"/>
    </location>
</feature>
<dbReference type="SMART" id="SM00563">
    <property type="entry name" value="PlsC"/>
    <property type="match status" value="1"/>
</dbReference>
<proteinExistence type="predicted"/>
<evidence type="ECO:0000259" key="4">
    <source>
        <dbReference type="SMART" id="SM00563"/>
    </source>
</evidence>
<dbReference type="CDD" id="cd07988">
    <property type="entry name" value="LPLAT_ABO13168-like"/>
    <property type="match status" value="1"/>
</dbReference>
<gene>
    <name evidence="5" type="ORF">ED208_09520</name>
</gene>
<dbReference type="AlphaFoldDB" id="A0A3N0VEK1"/>
<dbReference type="InterPro" id="IPR002123">
    <property type="entry name" value="Plipid/glycerol_acylTrfase"/>
</dbReference>
<evidence type="ECO:0000313" key="5">
    <source>
        <dbReference type="EMBL" id="ROH91179.1"/>
    </source>
</evidence>
<dbReference type="GO" id="GO:0006654">
    <property type="term" value="P:phosphatidic acid biosynthetic process"/>
    <property type="evidence" value="ECO:0007669"/>
    <property type="project" value="TreeGrafter"/>
</dbReference>
<sequence>MDGAEPGFPRGGNAVSRFIGRAVLRAFGWRLEVQLPSLPKAVVTAAPHTSNWDFVFGMAAILALGLRVRWFGKHTLFSGPLAPLMRALGGIPIDRSAAGGVVAQTTAAFQEHPQLVLGLAPEGTRHYNPRWKSGWQQIAHAAGVPVLPAYIDHGRRCIGLAPAFRTSGNYEADLAQLKSGYRREMAKNPELFAL</sequence>
<keyword evidence="6" id="KW-1185">Reference proteome</keyword>
<comment type="pathway">
    <text evidence="1">Lipid metabolism.</text>
</comment>
<dbReference type="EMBL" id="RJVO01000003">
    <property type="protein sequence ID" value="ROH91179.1"/>
    <property type="molecule type" value="Genomic_DNA"/>
</dbReference>